<evidence type="ECO:0000313" key="2">
    <source>
        <dbReference type="Proteomes" id="UP000250443"/>
    </source>
</evidence>
<accession>A0A2X2CK48</accession>
<name>A0A2X2CK48_PSELU</name>
<dbReference type="EMBL" id="UAUF01000011">
    <property type="protein sequence ID" value="SPZ06056.1"/>
    <property type="molecule type" value="Genomic_DNA"/>
</dbReference>
<evidence type="ECO:0000313" key="1">
    <source>
        <dbReference type="EMBL" id="SPZ06056.1"/>
    </source>
</evidence>
<gene>
    <name evidence="1" type="ORF">NCTC11842_01983</name>
</gene>
<dbReference type="AlphaFoldDB" id="A0A2X2CK48"/>
<protein>
    <submittedName>
        <fullName evidence="1">Uncharacterized protein</fullName>
    </submittedName>
</protein>
<proteinExistence type="predicted"/>
<dbReference type="Proteomes" id="UP000250443">
    <property type="component" value="Unassembled WGS sequence"/>
</dbReference>
<sequence>MCRAGPFAKSGRSGVYSKAVQLLDEIHVHPGHVLVKGDVAELLVRHADEMIWC</sequence>
<reference evidence="1 2" key="1">
    <citation type="submission" date="2018-06" db="EMBL/GenBank/DDBJ databases">
        <authorList>
            <consortium name="Pathogen Informatics"/>
            <person name="Doyle S."/>
        </authorList>
    </citation>
    <scope>NUCLEOTIDE SEQUENCE [LARGE SCALE GENOMIC DNA]</scope>
    <source>
        <strain evidence="1 2">NCTC11842</strain>
    </source>
</reference>
<organism evidence="1 2">
    <name type="scientific">Pseudomonas luteola</name>
    <dbReference type="NCBI Taxonomy" id="47886"/>
    <lineage>
        <taxon>Bacteria</taxon>
        <taxon>Pseudomonadati</taxon>
        <taxon>Pseudomonadota</taxon>
        <taxon>Gammaproteobacteria</taxon>
        <taxon>Pseudomonadales</taxon>
        <taxon>Pseudomonadaceae</taxon>
        <taxon>Pseudomonas</taxon>
    </lineage>
</organism>